<sequence length="198" mass="22593">MRAHSGRLHNHLENHERRQAQPPVARWREFREGDRVWVKGTRPCDPAWMVGVLISRSSAVTYVVSVENHERFVHADHIAEATFPVVEKPEIRHAVLLPKTRRPLSSENARPIDSTPTGPPSVEDRTPEPATPRATSPACDVAKTTPSQRPDHGEPGIADAEPPRPVTFRRNTRERWQPDQRRNSPDFLFSRLTPRECH</sequence>
<evidence type="ECO:0000256" key="1">
    <source>
        <dbReference type="SAM" id="MobiDB-lite"/>
    </source>
</evidence>
<comment type="caution">
    <text evidence="2">The sequence shown here is derived from an EMBL/GenBank/DDBJ whole genome shotgun (WGS) entry which is preliminary data.</text>
</comment>
<reference evidence="2" key="1">
    <citation type="journal article" date="2020" name="Cell">
        <title>Large-Scale Comparative Analyses of Tick Genomes Elucidate Their Genetic Diversity and Vector Capacities.</title>
        <authorList>
            <consortium name="Tick Genome and Microbiome Consortium (TIGMIC)"/>
            <person name="Jia N."/>
            <person name="Wang J."/>
            <person name="Shi W."/>
            <person name="Du L."/>
            <person name="Sun Y."/>
            <person name="Zhan W."/>
            <person name="Jiang J.F."/>
            <person name="Wang Q."/>
            <person name="Zhang B."/>
            <person name="Ji P."/>
            <person name="Bell-Sakyi L."/>
            <person name="Cui X.M."/>
            <person name="Yuan T.T."/>
            <person name="Jiang B.G."/>
            <person name="Yang W.F."/>
            <person name="Lam T.T."/>
            <person name="Chang Q.C."/>
            <person name="Ding S.J."/>
            <person name="Wang X.J."/>
            <person name="Zhu J.G."/>
            <person name="Ruan X.D."/>
            <person name="Zhao L."/>
            <person name="Wei J.T."/>
            <person name="Ye R.Z."/>
            <person name="Que T.C."/>
            <person name="Du C.H."/>
            <person name="Zhou Y.H."/>
            <person name="Cheng J.X."/>
            <person name="Dai P.F."/>
            <person name="Guo W.B."/>
            <person name="Han X.H."/>
            <person name="Huang E.J."/>
            <person name="Li L.F."/>
            <person name="Wei W."/>
            <person name="Gao Y.C."/>
            <person name="Liu J.Z."/>
            <person name="Shao H.Z."/>
            <person name="Wang X."/>
            <person name="Wang C.C."/>
            <person name="Yang T.C."/>
            <person name="Huo Q.B."/>
            <person name="Li W."/>
            <person name="Chen H.Y."/>
            <person name="Chen S.E."/>
            <person name="Zhou L.G."/>
            <person name="Ni X.B."/>
            <person name="Tian J.H."/>
            <person name="Sheng Y."/>
            <person name="Liu T."/>
            <person name="Pan Y.S."/>
            <person name="Xia L.Y."/>
            <person name="Li J."/>
            <person name="Zhao F."/>
            <person name="Cao W.C."/>
        </authorList>
    </citation>
    <scope>NUCLEOTIDE SEQUENCE</scope>
    <source>
        <strain evidence="2">Rsan-2018</strain>
    </source>
</reference>
<dbReference type="AlphaFoldDB" id="A0A9D4SXT9"/>
<gene>
    <name evidence="2" type="ORF">HPB52_005490</name>
</gene>
<feature type="region of interest" description="Disordered" evidence="1">
    <location>
        <begin position="97"/>
        <end position="198"/>
    </location>
</feature>
<keyword evidence="3" id="KW-1185">Reference proteome</keyword>
<evidence type="ECO:0000313" key="2">
    <source>
        <dbReference type="EMBL" id="KAH7955999.1"/>
    </source>
</evidence>
<feature type="region of interest" description="Disordered" evidence="1">
    <location>
        <begin position="1"/>
        <end position="25"/>
    </location>
</feature>
<evidence type="ECO:0000313" key="3">
    <source>
        <dbReference type="Proteomes" id="UP000821837"/>
    </source>
</evidence>
<organism evidence="2 3">
    <name type="scientific">Rhipicephalus sanguineus</name>
    <name type="common">Brown dog tick</name>
    <name type="synonym">Ixodes sanguineus</name>
    <dbReference type="NCBI Taxonomy" id="34632"/>
    <lineage>
        <taxon>Eukaryota</taxon>
        <taxon>Metazoa</taxon>
        <taxon>Ecdysozoa</taxon>
        <taxon>Arthropoda</taxon>
        <taxon>Chelicerata</taxon>
        <taxon>Arachnida</taxon>
        <taxon>Acari</taxon>
        <taxon>Parasitiformes</taxon>
        <taxon>Ixodida</taxon>
        <taxon>Ixodoidea</taxon>
        <taxon>Ixodidae</taxon>
        <taxon>Rhipicephalinae</taxon>
        <taxon>Rhipicephalus</taxon>
        <taxon>Rhipicephalus</taxon>
    </lineage>
</organism>
<dbReference type="Proteomes" id="UP000821837">
    <property type="component" value="Unassembled WGS sequence"/>
</dbReference>
<feature type="compositionally biased region" description="Basic and acidic residues" evidence="1">
    <location>
        <begin position="10"/>
        <end position="19"/>
    </location>
</feature>
<proteinExistence type="predicted"/>
<protein>
    <submittedName>
        <fullName evidence="2">Uncharacterized protein</fullName>
    </submittedName>
</protein>
<reference evidence="2" key="2">
    <citation type="submission" date="2021-09" db="EMBL/GenBank/DDBJ databases">
        <authorList>
            <person name="Jia N."/>
            <person name="Wang J."/>
            <person name="Shi W."/>
            <person name="Du L."/>
            <person name="Sun Y."/>
            <person name="Zhan W."/>
            <person name="Jiang J."/>
            <person name="Wang Q."/>
            <person name="Zhang B."/>
            <person name="Ji P."/>
            <person name="Sakyi L.B."/>
            <person name="Cui X."/>
            <person name="Yuan T."/>
            <person name="Jiang B."/>
            <person name="Yang W."/>
            <person name="Lam T.T.-Y."/>
            <person name="Chang Q."/>
            <person name="Ding S."/>
            <person name="Wang X."/>
            <person name="Zhu J."/>
            <person name="Ruan X."/>
            <person name="Zhao L."/>
            <person name="Wei J."/>
            <person name="Que T."/>
            <person name="Du C."/>
            <person name="Cheng J."/>
            <person name="Dai P."/>
            <person name="Han X."/>
            <person name="Huang E."/>
            <person name="Gao Y."/>
            <person name="Liu J."/>
            <person name="Shao H."/>
            <person name="Ye R."/>
            <person name="Li L."/>
            <person name="Wei W."/>
            <person name="Wang X."/>
            <person name="Wang C."/>
            <person name="Huo Q."/>
            <person name="Li W."/>
            <person name="Guo W."/>
            <person name="Chen H."/>
            <person name="Chen S."/>
            <person name="Zhou L."/>
            <person name="Zhou L."/>
            <person name="Ni X."/>
            <person name="Tian J."/>
            <person name="Zhou Y."/>
            <person name="Sheng Y."/>
            <person name="Liu T."/>
            <person name="Pan Y."/>
            <person name="Xia L."/>
            <person name="Li J."/>
            <person name="Zhao F."/>
            <person name="Cao W."/>
        </authorList>
    </citation>
    <scope>NUCLEOTIDE SEQUENCE</scope>
    <source>
        <strain evidence="2">Rsan-2018</strain>
        <tissue evidence="2">Larvae</tissue>
    </source>
</reference>
<name>A0A9D4SXT9_RHISA</name>
<accession>A0A9D4SXT9</accession>
<feature type="compositionally biased region" description="Basic and acidic residues" evidence="1">
    <location>
        <begin position="171"/>
        <end position="184"/>
    </location>
</feature>
<dbReference type="EMBL" id="JABSTV010001250">
    <property type="protein sequence ID" value="KAH7955999.1"/>
    <property type="molecule type" value="Genomic_DNA"/>
</dbReference>